<dbReference type="EMBL" id="CATIWC010001823">
    <property type="protein sequence ID" value="CAI8584476.1"/>
    <property type="molecule type" value="Genomic_DNA"/>
</dbReference>
<reference evidence="1 2" key="1">
    <citation type="submission" date="2023-01" db="EMBL/GenBank/DDBJ databases">
        <authorList>
            <person name="Kreplak J."/>
        </authorList>
    </citation>
    <scope>NUCLEOTIDE SEQUENCE [LARGE SCALE GENOMIC DNA]</scope>
</reference>
<dbReference type="AlphaFoldDB" id="A0AAV0YF75"/>
<accession>A0AAV0YF75</accession>
<proteinExistence type="predicted"/>
<keyword evidence="2" id="KW-1185">Reference proteome</keyword>
<gene>
    <name evidence="1" type="ORF">VFH_U076560</name>
</gene>
<evidence type="ECO:0000313" key="1">
    <source>
        <dbReference type="EMBL" id="CAI8584476.1"/>
    </source>
</evidence>
<dbReference type="Proteomes" id="UP001157006">
    <property type="component" value="Unassembled WGS sequence"/>
</dbReference>
<comment type="caution">
    <text evidence="1">The sequence shown here is derived from an EMBL/GenBank/DDBJ whole genome shotgun (WGS) entry which is preliminary data.</text>
</comment>
<name>A0AAV0YF75_VICFA</name>
<protein>
    <submittedName>
        <fullName evidence="1">Uncharacterized protein</fullName>
    </submittedName>
</protein>
<sequence length="93" mass="10207">MVVKGGGSNRKDLNSNIEFKPKRTLESLFTSGRNTDPPLSSPTTTFLLSLSTTTKEKSLNHNNSGGAVYPVQRQWVSEISGGRSRRGPDRDSR</sequence>
<organism evidence="1 2">
    <name type="scientific">Vicia faba</name>
    <name type="common">Broad bean</name>
    <name type="synonym">Faba vulgaris</name>
    <dbReference type="NCBI Taxonomy" id="3906"/>
    <lineage>
        <taxon>Eukaryota</taxon>
        <taxon>Viridiplantae</taxon>
        <taxon>Streptophyta</taxon>
        <taxon>Embryophyta</taxon>
        <taxon>Tracheophyta</taxon>
        <taxon>Spermatophyta</taxon>
        <taxon>Magnoliopsida</taxon>
        <taxon>eudicotyledons</taxon>
        <taxon>Gunneridae</taxon>
        <taxon>Pentapetalae</taxon>
        <taxon>rosids</taxon>
        <taxon>fabids</taxon>
        <taxon>Fabales</taxon>
        <taxon>Fabaceae</taxon>
        <taxon>Papilionoideae</taxon>
        <taxon>50 kb inversion clade</taxon>
        <taxon>NPAAA clade</taxon>
        <taxon>Hologalegina</taxon>
        <taxon>IRL clade</taxon>
        <taxon>Fabeae</taxon>
        <taxon>Vicia</taxon>
    </lineage>
</organism>
<evidence type="ECO:0000313" key="2">
    <source>
        <dbReference type="Proteomes" id="UP001157006"/>
    </source>
</evidence>